<dbReference type="RefSeq" id="WP_184837598.1">
    <property type="nucleotide sequence ID" value="NZ_JACHMN010000002.1"/>
</dbReference>
<evidence type="ECO:0008006" key="3">
    <source>
        <dbReference type="Google" id="ProtNLM"/>
    </source>
</evidence>
<dbReference type="InterPro" id="IPR029475">
    <property type="entry name" value="DUF6807"/>
</dbReference>
<reference evidence="1 2" key="1">
    <citation type="submission" date="2020-08" db="EMBL/GenBank/DDBJ databases">
        <title>Sequencing the genomes of 1000 actinobacteria strains.</title>
        <authorList>
            <person name="Klenk H.-P."/>
        </authorList>
    </citation>
    <scope>NUCLEOTIDE SEQUENCE [LARGE SCALE GENOMIC DNA]</scope>
    <source>
        <strain evidence="1 2">DSM 45362</strain>
    </source>
</reference>
<proteinExistence type="predicted"/>
<name>A0A841BSZ4_9ACTN</name>
<dbReference type="Proteomes" id="UP000587527">
    <property type="component" value="Unassembled WGS sequence"/>
</dbReference>
<comment type="caution">
    <text evidence="1">The sequence shown here is derived from an EMBL/GenBank/DDBJ whole genome shotgun (WGS) entry which is preliminary data.</text>
</comment>
<dbReference type="EMBL" id="JACHMN010000002">
    <property type="protein sequence ID" value="MBB5870299.1"/>
    <property type="molecule type" value="Genomic_DNA"/>
</dbReference>
<protein>
    <recommendedName>
        <fullName evidence="3">Oxidoreductase</fullName>
    </recommendedName>
</protein>
<gene>
    <name evidence="1" type="ORF">F4553_003678</name>
</gene>
<dbReference type="Pfam" id="PF14100">
    <property type="entry name" value="DUF6807"/>
    <property type="match status" value="1"/>
</dbReference>
<organism evidence="1 2">
    <name type="scientific">Allocatelliglobosispora scoriae</name>
    <dbReference type="NCBI Taxonomy" id="643052"/>
    <lineage>
        <taxon>Bacteria</taxon>
        <taxon>Bacillati</taxon>
        <taxon>Actinomycetota</taxon>
        <taxon>Actinomycetes</taxon>
        <taxon>Micromonosporales</taxon>
        <taxon>Micromonosporaceae</taxon>
        <taxon>Allocatelliglobosispora</taxon>
    </lineage>
</organism>
<accession>A0A841BSZ4</accession>
<keyword evidence="2" id="KW-1185">Reference proteome</keyword>
<sequence length="254" mass="27695">MNLKVGGVTVADYVIEPDLDATLSPRPYLHPVRTLSGVVVTDTLPEDHLWHLGLSLAMQDVNGNNLWGGRTYVRGQGYTWLDDHGRITHEGFDSVADDRLVQRLAWRGHDGGVLLHERRELVATLVGESAWRLDLSWDLAASERVTLGSPATNGRPDGAGYGGCFLRFAPIRGVRVTAGELVGEEEVNGCAEDAVEWAAPDYTVTMTGAERWFVRTGIYPGVCAAWAFEQVRVIEPGTSWSGSFTATFEDVAPA</sequence>
<evidence type="ECO:0000313" key="2">
    <source>
        <dbReference type="Proteomes" id="UP000587527"/>
    </source>
</evidence>
<evidence type="ECO:0000313" key="1">
    <source>
        <dbReference type="EMBL" id="MBB5870299.1"/>
    </source>
</evidence>
<dbReference type="AlphaFoldDB" id="A0A841BSZ4"/>